<dbReference type="RefSeq" id="WP_208831746.1">
    <property type="nucleotide sequence ID" value="NZ_CP072110.1"/>
</dbReference>
<evidence type="ECO:0000313" key="1">
    <source>
        <dbReference type="EMBL" id="QTH63691.1"/>
    </source>
</evidence>
<dbReference type="Proteomes" id="UP000682739">
    <property type="component" value="Chromosome"/>
</dbReference>
<proteinExistence type="predicted"/>
<accession>A0A975HHZ0</accession>
<organism evidence="1 2">
    <name type="scientific">Psychrosphaera ytuae</name>
    <dbReference type="NCBI Taxonomy" id="2820710"/>
    <lineage>
        <taxon>Bacteria</taxon>
        <taxon>Pseudomonadati</taxon>
        <taxon>Pseudomonadota</taxon>
        <taxon>Gammaproteobacteria</taxon>
        <taxon>Alteromonadales</taxon>
        <taxon>Pseudoalteromonadaceae</taxon>
        <taxon>Psychrosphaera</taxon>
    </lineage>
</organism>
<reference evidence="1" key="1">
    <citation type="submission" date="2021-03" db="EMBL/GenBank/DDBJ databases">
        <title>Description of Psychrosphaera ytuae sp. nov. isolated from deep sea sediment of South China Sea.</title>
        <authorList>
            <person name="Zhang J."/>
            <person name="Xu X.-D."/>
        </authorList>
    </citation>
    <scope>NUCLEOTIDE SEQUENCE</scope>
    <source>
        <strain evidence="1">MTZ26</strain>
    </source>
</reference>
<keyword evidence="2" id="KW-1185">Reference proteome</keyword>
<evidence type="ECO:0000313" key="2">
    <source>
        <dbReference type="Proteomes" id="UP000682739"/>
    </source>
</evidence>
<keyword evidence="1" id="KW-0808">Transferase</keyword>
<dbReference type="AlphaFoldDB" id="A0A975HHZ0"/>
<gene>
    <name evidence="1" type="ORF">J1N51_13365</name>
</gene>
<dbReference type="KEGG" id="psym:J1N51_13365"/>
<protein>
    <submittedName>
        <fullName evidence="1">1-acyl-sn-glycerol-3-phosphate acyltransferase</fullName>
    </submittedName>
</protein>
<name>A0A975HHZ0_9GAMM</name>
<dbReference type="EMBL" id="CP072110">
    <property type="protein sequence ID" value="QTH63691.1"/>
    <property type="molecule type" value="Genomic_DNA"/>
</dbReference>
<keyword evidence="1" id="KW-0012">Acyltransferase</keyword>
<sequence length="240" mass="27996">MRANRFAQCFSFTVMSTVKMISWLFYRFEITWLSKKQYPDLKDVKLMVLLNHTSLFEAMLVRLAPFPFIWKIARHVLLPVADITTSRPIVGTFFHALVPGVVPISRKRDESWTNFLKRVNDDAIVAILPEGRMRRRDGNDKHGNPMTVRGGVADIIDELEGGNILFLYSGGMHHIQIPGQRLPRLFKKIKVNMEIVEVDEYKKSFKEEDVKTRKKAYIEDIQQRLEEKTPYCKHQPYNKG</sequence>
<dbReference type="GO" id="GO:0016746">
    <property type="term" value="F:acyltransferase activity"/>
    <property type="evidence" value="ECO:0007669"/>
    <property type="project" value="UniProtKB-KW"/>
</dbReference>